<dbReference type="InterPro" id="IPR029062">
    <property type="entry name" value="Class_I_gatase-like"/>
</dbReference>
<dbReference type="RefSeq" id="WP_089688841.1">
    <property type="nucleotide sequence ID" value="NZ_FNFO01000024.1"/>
</dbReference>
<dbReference type="InterPro" id="IPR029010">
    <property type="entry name" value="ThuA-like"/>
</dbReference>
<evidence type="ECO:0000259" key="1">
    <source>
        <dbReference type="Pfam" id="PF06283"/>
    </source>
</evidence>
<sequence>MLKRYWISAIVILLTACSQPDQKQDSPAKRKALLIDGQNNHYVWPKTTMMMRDYLEQTGLFEVDIYRMDSVWLGIKYNQSRPEPYTYFIETYPLDSGSYHVSHDPIKTSQFSVDFNQYDLIVSNLGAEAAPWPAATQRSFEKYMQDGGGLVIVHAANNAWGDWPAYNNMIGLGAWGGRDSTTGPYAYYTEAGELTVDPSAGPCGSHGAEYDFLLTTRAPEHPIMAGLPTAWLHTKDELYERMRGPFQNATILATAFSDVEKNAPPWNPSVKGMGQHVPLLMAINYGQGRVFHTALGHFDYSMECVGFITTLQRGAEWAATGMVTQEVPEDFPSEKQTTSRKWSN</sequence>
<proteinExistence type="predicted"/>
<evidence type="ECO:0000313" key="2">
    <source>
        <dbReference type="EMBL" id="SDM75809.1"/>
    </source>
</evidence>
<dbReference type="STRING" id="1075417.SAMN05421823_12410"/>
<dbReference type="Pfam" id="PF06283">
    <property type="entry name" value="ThuA"/>
    <property type="match status" value="1"/>
</dbReference>
<protein>
    <submittedName>
        <fullName evidence="2">Type 1 glutamine amidotransferase (GATase1)</fullName>
    </submittedName>
</protein>
<gene>
    <name evidence="2" type="ORF">SAMN05421823_12410</name>
</gene>
<dbReference type="Gene3D" id="3.40.50.880">
    <property type="match status" value="1"/>
</dbReference>
<dbReference type="Proteomes" id="UP000198510">
    <property type="component" value="Unassembled WGS sequence"/>
</dbReference>
<dbReference type="SUPFAM" id="SSF52317">
    <property type="entry name" value="Class I glutamine amidotransferase-like"/>
    <property type="match status" value="1"/>
</dbReference>
<keyword evidence="2" id="KW-0315">Glutamine amidotransferase</keyword>
<dbReference type="AlphaFoldDB" id="A0A1G9VU79"/>
<accession>A0A1G9VU79</accession>
<keyword evidence="3" id="KW-1185">Reference proteome</keyword>
<name>A0A1G9VU79_9BACT</name>
<dbReference type="PANTHER" id="PTHR40469:SF2">
    <property type="entry name" value="GALACTOSE-BINDING DOMAIN-LIKE SUPERFAMILY PROTEIN"/>
    <property type="match status" value="1"/>
</dbReference>
<organism evidence="2 3">
    <name type="scientific">Catalinimonas alkaloidigena</name>
    <dbReference type="NCBI Taxonomy" id="1075417"/>
    <lineage>
        <taxon>Bacteria</taxon>
        <taxon>Pseudomonadati</taxon>
        <taxon>Bacteroidota</taxon>
        <taxon>Cytophagia</taxon>
        <taxon>Cytophagales</taxon>
        <taxon>Catalimonadaceae</taxon>
        <taxon>Catalinimonas</taxon>
    </lineage>
</organism>
<dbReference type="PANTHER" id="PTHR40469">
    <property type="entry name" value="SECRETED GLYCOSYL HYDROLASE"/>
    <property type="match status" value="1"/>
</dbReference>
<reference evidence="2 3" key="1">
    <citation type="submission" date="2016-10" db="EMBL/GenBank/DDBJ databases">
        <authorList>
            <person name="de Groot N.N."/>
        </authorList>
    </citation>
    <scope>NUCLEOTIDE SEQUENCE [LARGE SCALE GENOMIC DNA]</scope>
    <source>
        <strain evidence="2 3">DSM 25186</strain>
    </source>
</reference>
<dbReference type="GO" id="GO:0016740">
    <property type="term" value="F:transferase activity"/>
    <property type="evidence" value="ECO:0007669"/>
    <property type="project" value="UniProtKB-KW"/>
</dbReference>
<keyword evidence="2" id="KW-0808">Transferase</keyword>
<dbReference type="EMBL" id="FNFO01000024">
    <property type="protein sequence ID" value="SDM75809.1"/>
    <property type="molecule type" value="Genomic_DNA"/>
</dbReference>
<evidence type="ECO:0000313" key="3">
    <source>
        <dbReference type="Proteomes" id="UP000198510"/>
    </source>
</evidence>
<dbReference type="OrthoDB" id="9785923at2"/>
<feature type="domain" description="ThuA-like" evidence="1">
    <location>
        <begin position="110"/>
        <end position="318"/>
    </location>
</feature>
<dbReference type="PROSITE" id="PS51257">
    <property type="entry name" value="PROKAR_LIPOPROTEIN"/>
    <property type="match status" value="1"/>
</dbReference>